<dbReference type="EMBL" id="CP129013">
    <property type="protein sequence ID" value="WLR41834.1"/>
    <property type="molecule type" value="Genomic_DNA"/>
</dbReference>
<dbReference type="Proteomes" id="UP001197974">
    <property type="component" value="Chromosome"/>
</dbReference>
<dbReference type="InterPro" id="IPR029032">
    <property type="entry name" value="AhpD-like"/>
</dbReference>
<evidence type="ECO:0000313" key="1">
    <source>
        <dbReference type="EMBL" id="WLR41834.1"/>
    </source>
</evidence>
<dbReference type="SUPFAM" id="SSF69118">
    <property type="entry name" value="AhpD-like"/>
    <property type="match status" value="1"/>
</dbReference>
<keyword evidence="2" id="KW-1185">Reference proteome</keyword>
<protein>
    <recommendedName>
        <fullName evidence="3">Alkylhydroperoxidase</fullName>
    </recommendedName>
</protein>
<name>A0ABY9JSP1_9BACI</name>
<accession>A0ABY9JSP1</accession>
<reference evidence="1 2" key="1">
    <citation type="submission" date="2023-06" db="EMBL/GenBank/DDBJ databases">
        <title>Five Gram-positive bacteria isolated from mangrove sediments in Shenzhen, Guangdong, China.</title>
        <authorList>
            <person name="Yu S."/>
            <person name="Zheng W."/>
            <person name="Huang Y."/>
        </authorList>
    </citation>
    <scope>NUCLEOTIDE SEQUENCE [LARGE SCALE GENOMIC DNA]</scope>
    <source>
        <strain evidence="1 2">SaN35-3</strain>
    </source>
</reference>
<evidence type="ECO:0000313" key="2">
    <source>
        <dbReference type="Proteomes" id="UP001197974"/>
    </source>
</evidence>
<dbReference type="Gene3D" id="1.20.1290.10">
    <property type="entry name" value="AhpD-like"/>
    <property type="match status" value="1"/>
</dbReference>
<dbReference type="RefSeq" id="WP_226541404.1">
    <property type="nucleotide sequence ID" value="NZ_CP129013.1"/>
</dbReference>
<gene>
    <name evidence="1" type="ORF">LC087_13415</name>
</gene>
<sequence>MDKFDENISIAIGFAEVFAKQRGDISDSIFQLLEDTFTDEEISELCAFVAFTSACHDFGEMMKLEPERKY</sequence>
<organism evidence="1 2">
    <name type="scientific">Bacillus carboniphilus</name>
    <dbReference type="NCBI Taxonomy" id="86663"/>
    <lineage>
        <taxon>Bacteria</taxon>
        <taxon>Bacillati</taxon>
        <taxon>Bacillota</taxon>
        <taxon>Bacilli</taxon>
        <taxon>Bacillales</taxon>
        <taxon>Bacillaceae</taxon>
        <taxon>Bacillus</taxon>
    </lineage>
</organism>
<evidence type="ECO:0008006" key="3">
    <source>
        <dbReference type="Google" id="ProtNLM"/>
    </source>
</evidence>
<proteinExistence type="predicted"/>